<name>A0A0W0G9L7_MONRR</name>
<feature type="domain" description="GH16" evidence="2">
    <location>
        <begin position="16"/>
        <end position="302"/>
    </location>
</feature>
<organism evidence="3 4">
    <name type="scientific">Moniliophthora roreri</name>
    <name type="common">Frosty pod rot fungus</name>
    <name type="synonym">Monilia roreri</name>
    <dbReference type="NCBI Taxonomy" id="221103"/>
    <lineage>
        <taxon>Eukaryota</taxon>
        <taxon>Fungi</taxon>
        <taxon>Dikarya</taxon>
        <taxon>Basidiomycota</taxon>
        <taxon>Agaricomycotina</taxon>
        <taxon>Agaricomycetes</taxon>
        <taxon>Agaricomycetidae</taxon>
        <taxon>Agaricales</taxon>
        <taxon>Marasmiineae</taxon>
        <taxon>Marasmiaceae</taxon>
        <taxon>Moniliophthora</taxon>
    </lineage>
</organism>
<reference evidence="3 4" key="1">
    <citation type="submission" date="2015-12" db="EMBL/GenBank/DDBJ databases">
        <title>Draft genome sequence of Moniliophthora roreri, the causal agent of frosty pod rot of cacao.</title>
        <authorList>
            <person name="Aime M.C."/>
            <person name="Diaz-Valderrama J.R."/>
            <person name="Kijpornyongpan T."/>
            <person name="Phillips-Mora W."/>
        </authorList>
    </citation>
    <scope>NUCLEOTIDE SEQUENCE [LARGE SCALE GENOMIC DNA]</scope>
    <source>
        <strain evidence="3 4">MCA 2952</strain>
    </source>
</reference>
<dbReference type="EMBL" id="LATX01000739">
    <property type="protein sequence ID" value="KTB45245.1"/>
    <property type="molecule type" value="Genomic_DNA"/>
</dbReference>
<accession>A0A0W0G9L7</accession>
<gene>
    <name evidence="3" type="ORF">WG66_2173</name>
</gene>
<proteinExistence type="predicted"/>
<dbReference type="CDD" id="cd02181">
    <property type="entry name" value="GH16_fungal_Lam16A_glucanase"/>
    <property type="match status" value="2"/>
</dbReference>
<dbReference type="Pfam" id="PF26113">
    <property type="entry name" value="GH16_XgeA"/>
    <property type="match status" value="2"/>
</dbReference>
<dbReference type="eggNOG" id="ENOG502QUM3">
    <property type="taxonomic scope" value="Eukaryota"/>
</dbReference>
<dbReference type="InterPro" id="IPR000757">
    <property type="entry name" value="Beta-glucanase-like"/>
</dbReference>
<dbReference type="GO" id="GO:0004553">
    <property type="term" value="F:hydrolase activity, hydrolyzing O-glycosyl compounds"/>
    <property type="evidence" value="ECO:0007669"/>
    <property type="project" value="InterPro"/>
</dbReference>
<dbReference type="PROSITE" id="PS51762">
    <property type="entry name" value="GH16_2"/>
    <property type="match status" value="2"/>
</dbReference>
<sequence>MARLSQCLLALLPLVAHVKAVSYSLADDYVGQGFLSGFTTMNIADPTHGRVNYVDAVTAASQNLTFASDSTFILRSDFSTVLSPSGPGRNSVRLQSNKQYSNSVMAFNIRHMPQGCGTWPALWSFSEPWPTQGEIDLLEGVNDIGANHGTLHTSTGMLHNACCATSLQLDCDVAVNGNAGCGVEFPQANSYGPAFNANGGGWYAVERTNDFIKIWFWARNDAAVPADVRDGTATINTDSWGTPGAFFPSTSCPISSMFGPHNIIINLTFCGDWAGQDAIFNGAGCPGTCVVFLVILPVLGAYYDQTDSYAGSQFLQWFTVVGIADPTHGRVNYVGPWTAQAENLTFATDDTFILRADYKSKLGTTGPGRNSVRLHSRKLYTEAVIIFNIRHMPEGCGTWPAVWTVGSNWPKNGEVDIVEGVNSERMNMMHLHTSSSTWSSALSYPHPLTSHVDCTMPLNRTQTGITDATNCDTSVNYNEGCGAYDTNPRSFGPGFNANGGGWYAMERTETEIKIWFWERNSTNVPQQVSCGETAIDTETWGIPAAYFPSTSNCTISEKFGPHRIIINLTLCGDLAGQVDVYRRSGCPGTCTSFVENNPEAFKNAYFDFAWLKVYEPSQY</sequence>
<dbReference type="InterPro" id="IPR013320">
    <property type="entry name" value="ConA-like_dom_sf"/>
</dbReference>
<feature type="chain" id="PRO_5006902530" evidence="1">
    <location>
        <begin position="21"/>
        <end position="619"/>
    </location>
</feature>
<dbReference type="Gene3D" id="2.60.120.200">
    <property type="match status" value="2"/>
</dbReference>
<dbReference type="SUPFAM" id="SSF49899">
    <property type="entry name" value="Concanavalin A-like lectins/glucanases"/>
    <property type="match status" value="2"/>
</dbReference>
<dbReference type="PANTHER" id="PTHR10963:SF24">
    <property type="entry name" value="GLYCOSIDASE C21B10.07-RELATED"/>
    <property type="match status" value="1"/>
</dbReference>
<evidence type="ECO:0000313" key="3">
    <source>
        <dbReference type="EMBL" id="KTB45245.1"/>
    </source>
</evidence>
<feature type="domain" description="GH16" evidence="2">
    <location>
        <begin position="296"/>
        <end position="619"/>
    </location>
</feature>
<dbReference type="GO" id="GO:0009251">
    <property type="term" value="P:glucan catabolic process"/>
    <property type="evidence" value="ECO:0007669"/>
    <property type="project" value="TreeGrafter"/>
</dbReference>
<protein>
    <submittedName>
        <fullName evidence="3">Putative laminarinase</fullName>
    </submittedName>
</protein>
<dbReference type="InterPro" id="IPR050546">
    <property type="entry name" value="Glycosyl_Hydrlase_16"/>
</dbReference>
<evidence type="ECO:0000256" key="1">
    <source>
        <dbReference type="SAM" id="SignalP"/>
    </source>
</evidence>
<keyword evidence="1" id="KW-0732">Signal</keyword>
<feature type="signal peptide" evidence="1">
    <location>
        <begin position="1"/>
        <end position="20"/>
    </location>
</feature>
<evidence type="ECO:0000313" key="4">
    <source>
        <dbReference type="Proteomes" id="UP000054988"/>
    </source>
</evidence>
<comment type="caution">
    <text evidence="3">The sequence shown here is derived from an EMBL/GenBank/DDBJ whole genome shotgun (WGS) entry which is preliminary data.</text>
</comment>
<dbReference type="Proteomes" id="UP000054988">
    <property type="component" value="Unassembled WGS sequence"/>
</dbReference>
<dbReference type="PANTHER" id="PTHR10963">
    <property type="entry name" value="GLYCOSYL HYDROLASE-RELATED"/>
    <property type="match status" value="1"/>
</dbReference>
<dbReference type="AlphaFoldDB" id="A0A0W0G9L7"/>
<evidence type="ECO:0000259" key="2">
    <source>
        <dbReference type="PROSITE" id="PS51762"/>
    </source>
</evidence>